<dbReference type="STRING" id="670580.A0A1X6N7M3"/>
<keyword evidence="2" id="KW-1185">Reference proteome</keyword>
<dbReference type="EMBL" id="KZ110593">
    <property type="protein sequence ID" value="OSX64649.1"/>
    <property type="molecule type" value="Genomic_DNA"/>
</dbReference>
<reference evidence="1 2" key="1">
    <citation type="submission" date="2017-04" db="EMBL/GenBank/DDBJ databases">
        <title>Genome Sequence of the Model Brown-Rot Fungus Postia placenta SB12.</title>
        <authorList>
            <consortium name="DOE Joint Genome Institute"/>
            <person name="Gaskell J."/>
            <person name="Kersten P."/>
            <person name="Larrondo L.F."/>
            <person name="Canessa P."/>
            <person name="Martinez D."/>
            <person name="Hibbett D."/>
            <person name="Schmoll M."/>
            <person name="Kubicek C.P."/>
            <person name="Martinez A.T."/>
            <person name="Yadav J."/>
            <person name="Master E."/>
            <person name="Magnuson J.K."/>
            <person name="James T."/>
            <person name="Yaver D."/>
            <person name="Berka R."/>
            <person name="Labutti K."/>
            <person name="Lipzen A."/>
            <person name="Aerts A."/>
            <person name="Barry K."/>
            <person name="Henrissat B."/>
            <person name="Blanchette R."/>
            <person name="Grigoriev I."/>
            <person name="Cullen D."/>
        </authorList>
    </citation>
    <scope>NUCLEOTIDE SEQUENCE [LARGE SCALE GENOMIC DNA]</scope>
    <source>
        <strain evidence="1 2">MAD-698-R-SB12</strain>
    </source>
</reference>
<dbReference type="OrthoDB" id="3934656at2759"/>
<protein>
    <submittedName>
        <fullName evidence="1">Uncharacterized protein</fullName>
    </submittedName>
</protein>
<organism evidence="1 2">
    <name type="scientific">Postia placenta MAD-698-R-SB12</name>
    <dbReference type="NCBI Taxonomy" id="670580"/>
    <lineage>
        <taxon>Eukaryota</taxon>
        <taxon>Fungi</taxon>
        <taxon>Dikarya</taxon>
        <taxon>Basidiomycota</taxon>
        <taxon>Agaricomycotina</taxon>
        <taxon>Agaricomycetes</taxon>
        <taxon>Polyporales</taxon>
        <taxon>Adustoporiaceae</taxon>
        <taxon>Rhodonia</taxon>
    </lineage>
</organism>
<dbReference type="AlphaFoldDB" id="A0A1X6N7M3"/>
<dbReference type="Proteomes" id="UP000194127">
    <property type="component" value="Unassembled WGS sequence"/>
</dbReference>
<evidence type="ECO:0000313" key="1">
    <source>
        <dbReference type="EMBL" id="OSX64649.1"/>
    </source>
</evidence>
<name>A0A1X6N7M3_9APHY</name>
<dbReference type="GeneID" id="36321760"/>
<gene>
    <name evidence="1" type="ORF">POSPLADRAFT_1031706</name>
</gene>
<evidence type="ECO:0000313" key="2">
    <source>
        <dbReference type="Proteomes" id="UP000194127"/>
    </source>
</evidence>
<dbReference type="RefSeq" id="XP_024341443.1">
    <property type="nucleotide sequence ID" value="XM_024476809.1"/>
</dbReference>
<proteinExistence type="predicted"/>
<sequence length="149" mass="17236">MEDIRKMVGFCVYLGDMISSHTLGKEVIVLDSATISHELMDERSVITLRGHATMVNEAIGWERKLVSPTSHNWQRLALTSSQRQSLPSIYYSEELQVHRKYLHQYFHKQSLPDSYNIELKKAYRLLANVLGVPGDMKYIRLTLGPHNHR</sequence>
<accession>A0A1X6N7M3</accession>